<dbReference type="PROSITE" id="PS50271">
    <property type="entry name" value="ZF_UBP"/>
    <property type="match status" value="1"/>
</dbReference>
<evidence type="ECO:0000259" key="1">
    <source>
        <dbReference type="PROSITE" id="PS50271"/>
    </source>
</evidence>
<dbReference type="EMBL" id="BAAAUT010000051">
    <property type="protein sequence ID" value="GAA3155631.1"/>
    <property type="molecule type" value="Genomic_DNA"/>
</dbReference>
<keyword evidence="3" id="KW-1185">Reference proteome</keyword>
<evidence type="ECO:0000313" key="2">
    <source>
        <dbReference type="EMBL" id="GAA3155631.1"/>
    </source>
</evidence>
<feature type="domain" description="UBP-type" evidence="1">
    <location>
        <begin position="2"/>
        <end position="85"/>
    </location>
</feature>
<reference evidence="3" key="1">
    <citation type="journal article" date="2019" name="Int. J. Syst. Evol. Microbiol.">
        <title>The Global Catalogue of Microorganisms (GCM) 10K type strain sequencing project: providing services to taxonomists for standard genome sequencing and annotation.</title>
        <authorList>
            <consortium name="The Broad Institute Genomics Platform"/>
            <consortium name="The Broad Institute Genome Sequencing Center for Infectious Disease"/>
            <person name="Wu L."/>
            <person name="Ma J."/>
        </authorList>
    </citation>
    <scope>NUCLEOTIDE SEQUENCE [LARGE SCALE GENOMIC DNA]</scope>
    <source>
        <strain evidence="3">JCM 9373</strain>
    </source>
</reference>
<dbReference type="InterPro" id="IPR001607">
    <property type="entry name" value="Znf_UBP"/>
</dbReference>
<sequence>MTTCRHLGEAQDPPARTPEGCEECLAEGRGWVHLRRCLTCGHIGCCDSSPGRHATAHYDREGHPVISSFQPGESWRWCYVDQLLG</sequence>
<evidence type="ECO:0000313" key="3">
    <source>
        <dbReference type="Proteomes" id="UP001500320"/>
    </source>
</evidence>
<name>A0ABP6NQN3_9ACTN</name>
<dbReference type="Proteomes" id="UP001500320">
    <property type="component" value="Unassembled WGS sequence"/>
</dbReference>
<dbReference type="InterPro" id="IPR013083">
    <property type="entry name" value="Znf_RING/FYVE/PHD"/>
</dbReference>
<dbReference type="Gene3D" id="3.30.40.10">
    <property type="entry name" value="Zinc/RING finger domain, C3HC4 (zinc finger)"/>
    <property type="match status" value="1"/>
</dbReference>
<dbReference type="RefSeq" id="WP_344864104.1">
    <property type="nucleotide sequence ID" value="NZ_BAAAUT010000051.1"/>
</dbReference>
<gene>
    <name evidence="2" type="ORF">GCM10010466_53210</name>
</gene>
<accession>A0ABP6NQN3</accession>
<comment type="caution">
    <text evidence="2">The sequence shown here is derived from an EMBL/GenBank/DDBJ whole genome shotgun (WGS) entry which is preliminary data.</text>
</comment>
<dbReference type="Pfam" id="PF02148">
    <property type="entry name" value="zf-UBP"/>
    <property type="match status" value="1"/>
</dbReference>
<organism evidence="2 3">
    <name type="scientific">Planomonospora alba</name>
    <dbReference type="NCBI Taxonomy" id="161354"/>
    <lineage>
        <taxon>Bacteria</taxon>
        <taxon>Bacillati</taxon>
        <taxon>Actinomycetota</taxon>
        <taxon>Actinomycetes</taxon>
        <taxon>Streptosporangiales</taxon>
        <taxon>Streptosporangiaceae</taxon>
        <taxon>Planomonospora</taxon>
    </lineage>
</organism>
<dbReference type="SUPFAM" id="SSF57850">
    <property type="entry name" value="RING/U-box"/>
    <property type="match status" value="1"/>
</dbReference>
<protein>
    <submittedName>
        <fullName evidence="2">UBP-type zinc finger domain-containing protein</fullName>
    </submittedName>
</protein>
<proteinExistence type="predicted"/>